<dbReference type="InterPro" id="IPR036852">
    <property type="entry name" value="Peptidase_S8/S53_dom_sf"/>
</dbReference>
<dbReference type="PANTHER" id="PTHR14218:SF15">
    <property type="entry name" value="TRIPEPTIDYL-PEPTIDASE 1"/>
    <property type="match status" value="1"/>
</dbReference>
<keyword evidence="5 7" id="KW-0106">Calcium</keyword>
<dbReference type="InterPro" id="IPR050819">
    <property type="entry name" value="Tripeptidyl-peptidase_I"/>
</dbReference>
<proteinExistence type="predicted"/>
<gene>
    <name evidence="11" type="ORF">SSP0437_LOCUS4775</name>
</gene>
<feature type="chain" id="PRO_5031228472" description="Peptidase S53 domain-containing protein" evidence="9">
    <location>
        <begin position="19"/>
        <end position="578"/>
    </location>
</feature>
<dbReference type="GO" id="GO:0006508">
    <property type="term" value="P:proteolysis"/>
    <property type="evidence" value="ECO:0007669"/>
    <property type="project" value="UniProtKB-KW"/>
</dbReference>
<feature type="binding site" evidence="7">
    <location>
        <position position="529"/>
    </location>
    <ligand>
        <name>Ca(2+)</name>
        <dbReference type="ChEBI" id="CHEBI:29108"/>
    </ligand>
</feature>
<feature type="active site" description="Charge relay system" evidence="7">
    <location>
        <position position="484"/>
    </location>
</feature>
<accession>A0A7S1VBJ7</accession>
<evidence type="ECO:0000256" key="6">
    <source>
        <dbReference type="ARBA" id="ARBA00023145"/>
    </source>
</evidence>
<evidence type="ECO:0000256" key="2">
    <source>
        <dbReference type="ARBA" id="ARBA00022723"/>
    </source>
</evidence>
<name>A0A7S1VBJ7_9EUKA</name>
<dbReference type="EMBL" id="HBGL01006201">
    <property type="protein sequence ID" value="CAD9294243.1"/>
    <property type="molecule type" value="Transcribed_RNA"/>
</dbReference>
<keyword evidence="9" id="KW-0732">Signal</keyword>
<dbReference type="Pfam" id="PF09286">
    <property type="entry name" value="Pro-kuma_activ"/>
    <property type="match status" value="1"/>
</dbReference>
<feature type="region of interest" description="Disordered" evidence="8">
    <location>
        <begin position="358"/>
        <end position="379"/>
    </location>
</feature>
<dbReference type="InterPro" id="IPR030400">
    <property type="entry name" value="Sedolisin_dom"/>
</dbReference>
<evidence type="ECO:0000256" key="9">
    <source>
        <dbReference type="SAM" id="SignalP"/>
    </source>
</evidence>
<dbReference type="AlphaFoldDB" id="A0A7S1VBJ7"/>
<sequence length="578" mass="60107">MITAISLFLASTLAHSHGHFYEKTGAADATDLASASFFVRLPEGAADDCDSTLNDIADPKSTRYGKWLSFEEVGSRFGGDVAHLKPVLMALHEAGFGEDEVFVTPNREIVSVSGHVAKFEQLLAEEGVRFHSFALKEDPTVVKVMPETAFTSRHLSSTGLGAHIDGVSGLALPEPASLRAPFISAVDAETGAKRQQPSPKSTPSLLQQYYGVSPSTVASQDATQAIFASLSQSFDPTDLSTFQSQFSTPNNPIQVTVGTNDPSACASNPDTCTEASLDVQQITSNGANTTFWSVQASDDLFVDWITAVAALPNPPLVHSVSYGSSAKEDPKNDMTRFNTEVCKITARGITVLVSSGDDGAAGSDARQDPSTACASTDPSYPATSPYVTAVGATQGPESGSTEVVCQSDNGAVITSGGGFSNVFSTPQWQSSAVSAYLSALSGMSGAIPSSYYNPQGRMYPDVAMEGTSFPVVVGGQTYNVAGTSASSPYFASLVTLVNGQRLAAGKTPVGFLNPFIYQNAGDSSIFNDVTSGVNRCSAGPSPNYNCCPYGFNATQGADAASGVGSVHFAGFAAALMNI</sequence>
<dbReference type="GO" id="GO:0046872">
    <property type="term" value="F:metal ion binding"/>
    <property type="evidence" value="ECO:0007669"/>
    <property type="project" value="UniProtKB-UniRule"/>
</dbReference>
<feature type="signal peptide" evidence="9">
    <location>
        <begin position="1"/>
        <end position="18"/>
    </location>
</feature>
<keyword evidence="6" id="KW-0865">Zymogen</keyword>
<dbReference type="CDD" id="cd11377">
    <property type="entry name" value="Pro-peptidase_S53"/>
    <property type="match status" value="1"/>
</dbReference>
<feature type="active site" description="Charge relay system" evidence="7">
    <location>
        <position position="278"/>
    </location>
</feature>
<feature type="domain" description="Peptidase S53" evidence="10">
    <location>
        <begin position="200"/>
        <end position="578"/>
    </location>
</feature>
<evidence type="ECO:0000256" key="7">
    <source>
        <dbReference type="PROSITE-ProRule" id="PRU01032"/>
    </source>
</evidence>
<dbReference type="SUPFAM" id="SSF54897">
    <property type="entry name" value="Protease propeptides/inhibitors"/>
    <property type="match status" value="1"/>
</dbReference>
<dbReference type="SMART" id="SM00944">
    <property type="entry name" value="Pro-kuma_activ"/>
    <property type="match status" value="1"/>
</dbReference>
<feature type="active site" description="Charge relay system" evidence="7">
    <location>
        <position position="274"/>
    </location>
</feature>
<evidence type="ECO:0000256" key="3">
    <source>
        <dbReference type="ARBA" id="ARBA00022801"/>
    </source>
</evidence>
<dbReference type="PANTHER" id="PTHR14218">
    <property type="entry name" value="PROTEASE S8 TRIPEPTIDYL PEPTIDASE I CLN2"/>
    <property type="match status" value="1"/>
</dbReference>
<feature type="compositionally biased region" description="Polar residues" evidence="8">
    <location>
        <begin position="368"/>
        <end position="379"/>
    </location>
</feature>
<reference evidence="11" key="1">
    <citation type="submission" date="2021-01" db="EMBL/GenBank/DDBJ databases">
        <authorList>
            <person name="Corre E."/>
            <person name="Pelletier E."/>
            <person name="Niang G."/>
            <person name="Scheremetjew M."/>
            <person name="Finn R."/>
            <person name="Kale V."/>
            <person name="Holt S."/>
            <person name="Cochrane G."/>
            <person name="Meng A."/>
            <person name="Brown T."/>
            <person name="Cohen L."/>
        </authorList>
    </citation>
    <scope>NUCLEOTIDE SEQUENCE</scope>
    <source>
        <strain evidence="11">ATCC 50979</strain>
    </source>
</reference>
<evidence type="ECO:0000256" key="1">
    <source>
        <dbReference type="ARBA" id="ARBA00022670"/>
    </source>
</evidence>
<evidence type="ECO:0000259" key="10">
    <source>
        <dbReference type="PROSITE" id="PS51695"/>
    </source>
</evidence>
<evidence type="ECO:0000256" key="4">
    <source>
        <dbReference type="ARBA" id="ARBA00022825"/>
    </source>
</evidence>
<keyword evidence="2 7" id="KW-0479">Metal-binding</keyword>
<feature type="binding site" evidence="7">
    <location>
        <position position="556"/>
    </location>
    <ligand>
        <name>Ca(2+)</name>
        <dbReference type="ChEBI" id="CHEBI:29108"/>
    </ligand>
</feature>
<keyword evidence="4 7" id="KW-0720">Serine protease</keyword>
<dbReference type="PROSITE" id="PS51695">
    <property type="entry name" value="SEDOLISIN"/>
    <property type="match status" value="1"/>
</dbReference>
<dbReference type="InterPro" id="IPR015366">
    <property type="entry name" value="S53_propep"/>
</dbReference>
<dbReference type="Gene3D" id="3.40.50.200">
    <property type="entry name" value="Peptidase S8/S53 domain"/>
    <property type="match status" value="1"/>
</dbReference>
<evidence type="ECO:0000256" key="5">
    <source>
        <dbReference type="ARBA" id="ARBA00022837"/>
    </source>
</evidence>
<feature type="binding site" evidence="7">
    <location>
        <position position="558"/>
    </location>
    <ligand>
        <name>Ca(2+)</name>
        <dbReference type="ChEBI" id="CHEBI:29108"/>
    </ligand>
</feature>
<feature type="binding site" evidence="7">
    <location>
        <position position="528"/>
    </location>
    <ligand>
        <name>Ca(2+)</name>
        <dbReference type="ChEBI" id="CHEBI:29108"/>
    </ligand>
</feature>
<organism evidence="11">
    <name type="scientific">Sexangularia sp. CB-2014</name>
    <dbReference type="NCBI Taxonomy" id="1486929"/>
    <lineage>
        <taxon>Eukaryota</taxon>
        <taxon>Amoebozoa</taxon>
        <taxon>Tubulinea</taxon>
        <taxon>Elardia</taxon>
        <taxon>Arcellinida</taxon>
        <taxon>Arcellinida incertae sedis</taxon>
        <taxon>Sexangularia</taxon>
    </lineage>
</organism>
<dbReference type="GO" id="GO:0004252">
    <property type="term" value="F:serine-type endopeptidase activity"/>
    <property type="evidence" value="ECO:0007669"/>
    <property type="project" value="UniProtKB-UniRule"/>
</dbReference>
<dbReference type="SUPFAM" id="SSF52743">
    <property type="entry name" value="Subtilisin-like"/>
    <property type="match status" value="1"/>
</dbReference>
<keyword evidence="1 7" id="KW-0645">Protease</keyword>
<keyword evidence="3 7" id="KW-0378">Hydrolase</keyword>
<dbReference type="GO" id="GO:0008240">
    <property type="term" value="F:tripeptidyl-peptidase activity"/>
    <property type="evidence" value="ECO:0007669"/>
    <property type="project" value="TreeGrafter"/>
</dbReference>
<evidence type="ECO:0000313" key="11">
    <source>
        <dbReference type="EMBL" id="CAD9294243.1"/>
    </source>
</evidence>
<comment type="cofactor">
    <cofactor evidence="7">
        <name>Ca(2+)</name>
        <dbReference type="ChEBI" id="CHEBI:29108"/>
    </cofactor>
    <text evidence="7">Binds 1 Ca(2+) ion per subunit.</text>
</comment>
<protein>
    <recommendedName>
        <fullName evidence="10">Peptidase S53 domain-containing protein</fullName>
    </recommendedName>
</protein>
<dbReference type="CDD" id="cd04056">
    <property type="entry name" value="Peptidases_S53"/>
    <property type="match status" value="1"/>
</dbReference>
<evidence type="ECO:0000256" key="8">
    <source>
        <dbReference type="SAM" id="MobiDB-lite"/>
    </source>
</evidence>